<comment type="caution">
    <text evidence="1">The sequence shown here is derived from an EMBL/GenBank/DDBJ whole genome shotgun (WGS) entry which is preliminary data.</text>
</comment>
<keyword evidence="2" id="KW-1185">Reference proteome</keyword>
<dbReference type="EMBL" id="BMFP01000001">
    <property type="protein sequence ID" value="GGG05574.1"/>
    <property type="molecule type" value="Genomic_DNA"/>
</dbReference>
<dbReference type="Proteomes" id="UP000634043">
    <property type="component" value="Unassembled WGS sequence"/>
</dbReference>
<proteinExistence type="predicted"/>
<accession>A0ABQ1VY99</accession>
<gene>
    <name evidence="1" type="ORF">GCM10011323_07850</name>
</gene>
<organism evidence="1 2">
    <name type="scientific">Pontibacter amylolyticus</name>
    <dbReference type="NCBI Taxonomy" id="1424080"/>
    <lineage>
        <taxon>Bacteria</taxon>
        <taxon>Pseudomonadati</taxon>
        <taxon>Bacteroidota</taxon>
        <taxon>Cytophagia</taxon>
        <taxon>Cytophagales</taxon>
        <taxon>Hymenobacteraceae</taxon>
        <taxon>Pontibacter</taxon>
    </lineage>
</organism>
<sequence length="243" mass="28590">MLTVMQNLPINWLTEGLLDFEYKKYRLLAYLQAVRSEFGQQRLYPVFSDLIMHYRHLQQVREHKKLVYESFPQQITRADFEKLELVYEKIVEDDETMAQIEEVIQYAAPLFTEAVSEGKELYDFIERHLEINPVGITPMYFNEGYLFLDAFPGKETQVYVYRITVFENTYEKYRGINTQLLRTVRRGLAQTYENLKVELVRENQELPNPATFVVVAKVPCPLDSALLPIAKRSLVKYVTRLAA</sequence>
<evidence type="ECO:0000313" key="2">
    <source>
        <dbReference type="Proteomes" id="UP000634043"/>
    </source>
</evidence>
<protein>
    <submittedName>
        <fullName evidence="1">Uncharacterized protein</fullName>
    </submittedName>
</protein>
<reference evidence="2" key="1">
    <citation type="journal article" date="2019" name="Int. J. Syst. Evol. Microbiol.">
        <title>The Global Catalogue of Microorganisms (GCM) 10K type strain sequencing project: providing services to taxonomists for standard genome sequencing and annotation.</title>
        <authorList>
            <consortium name="The Broad Institute Genomics Platform"/>
            <consortium name="The Broad Institute Genome Sequencing Center for Infectious Disease"/>
            <person name="Wu L."/>
            <person name="Ma J."/>
        </authorList>
    </citation>
    <scope>NUCLEOTIDE SEQUENCE [LARGE SCALE GENOMIC DNA]</scope>
    <source>
        <strain evidence="2">CGMCC 1.12749</strain>
    </source>
</reference>
<name>A0ABQ1VY99_9BACT</name>
<evidence type="ECO:0000313" key="1">
    <source>
        <dbReference type="EMBL" id="GGG05574.1"/>
    </source>
</evidence>